<dbReference type="Pfam" id="PF04545">
    <property type="entry name" value="Sigma70_r4"/>
    <property type="match status" value="1"/>
</dbReference>
<dbReference type="GO" id="GO:0003677">
    <property type="term" value="F:DNA binding"/>
    <property type="evidence" value="ECO:0007669"/>
    <property type="project" value="UniProtKB-KW"/>
</dbReference>
<dbReference type="InterPro" id="IPR013324">
    <property type="entry name" value="RNA_pol_sigma_r3/r4-like"/>
</dbReference>
<dbReference type="Gene3D" id="1.10.10.10">
    <property type="entry name" value="Winged helix-like DNA-binding domain superfamily/Winged helix DNA-binding domain"/>
    <property type="match status" value="2"/>
</dbReference>
<proteinExistence type="predicted"/>
<dbReference type="InterPro" id="IPR007630">
    <property type="entry name" value="RNA_pol_sigma70_r4"/>
</dbReference>
<evidence type="ECO:0000313" key="7">
    <source>
        <dbReference type="EMBL" id="SUZ75751.1"/>
    </source>
</evidence>
<feature type="domain" description="RNA polymerase sigma-70" evidence="6">
    <location>
        <begin position="385"/>
        <end position="411"/>
    </location>
</feature>
<dbReference type="PROSITE" id="PS00715">
    <property type="entry name" value="SIGMA70_1"/>
    <property type="match status" value="1"/>
</dbReference>
<evidence type="ECO:0000256" key="1">
    <source>
        <dbReference type="ARBA" id="ARBA00023015"/>
    </source>
</evidence>
<keyword evidence="3" id="KW-0238">DNA-binding</keyword>
<keyword evidence="1" id="KW-0805">Transcription regulation</keyword>
<dbReference type="PANTHER" id="PTHR30603">
    <property type="entry name" value="RNA POLYMERASE SIGMA FACTOR RPO"/>
    <property type="match status" value="1"/>
</dbReference>
<keyword evidence="2" id="KW-0731">Sigma factor</keyword>
<name>A0A381Q8U1_9ZZZZ</name>
<dbReference type="Pfam" id="PF04542">
    <property type="entry name" value="Sigma70_r2"/>
    <property type="match status" value="1"/>
</dbReference>
<accession>A0A381Q8U1</accession>
<dbReference type="AlphaFoldDB" id="A0A381Q8U1"/>
<dbReference type="Pfam" id="PF04539">
    <property type="entry name" value="Sigma70_r3"/>
    <property type="match status" value="1"/>
</dbReference>
<dbReference type="NCBIfam" id="TIGR02937">
    <property type="entry name" value="sigma70-ECF"/>
    <property type="match status" value="1"/>
</dbReference>
<dbReference type="InterPro" id="IPR007627">
    <property type="entry name" value="RNA_pol_sigma70_r2"/>
</dbReference>
<dbReference type="InterPro" id="IPR007624">
    <property type="entry name" value="RNA_pol_sigma70_r3"/>
</dbReference>
<dbReference type="GO" id="GO:0006352">
    <property type="term" value="P:DNA-templated transcription initiation"/>
    <property type="evidence" value="ECO:0007669"/>
    <property type="project" value="InterPro"/>
</dbReference>
<dbReference type="InterPro" id="IPR014284">
    <property type="entry name" value="RNA_pol_sigma-70_dom"/>
</dbReference>
<dbReference type="PANTHER" id="PTHR30603:SF60">
    <property type="entry name" value="RNA POLYMERASE SIGMA FACTOR RPOD"/>
    <property type="match status" value="1"/>
</dbReference>
<dbReference type="PRINTS" id="PR00046">
    <property type="entry name" value="SIGMA70FCT"/>
</dbReference>
<dbReference type="InterPro" id="IPR050239">
    <property type="entry name" value="Sigma-70_RNA_pol_init_factors"/>
</dbReference>
<gene>
    <name evidence="7" type="ORF">METZ01_LOCUS28605</name>
</gene>
<evidence type="ECO:0000259" key="6">
    <source>
        <dbReference type="PROSITE" id="PS00716"/>
    </source>
</evidence>
<dbReference type="EMBL" id="UINC01001257">
    <property type="protein sequence ID" value="SUZ75751.1"/>
    <property type="molecule type" value="Genomic_DNA"/>
</dbReference>
<evidence type="ECO:0000256" key="2">
    <source>
        <dbReference type="ARBA" id="ARBA00023082"/>
    </source>
</evidence>
<evidence type="ECO:0000259" key="5">
    <source>
        <dbReference type="PROSITE" id="PS00715"/>
    </source>
</evidence>
<dbReference type="SUPFAM" id="SSF88659">
    <property type="entry name" value="Sigma3 and sigma4 domains of RNA polymerase sigma factors"/>
    <property type="match status" value="2"/>
</dbReference>
<evidence type="ECO:0000256" key="4">
    <source>
        <dbReference type="ARBA" id="ARBA00023163"/>
    </source>
</evidence>
<feature type="domain" description="RNA polymerase sigma-70" evidence="5">
    <location>
        <begin position="214"/>
        <end position="227"/>
    </location>
</feature>
<reference evidence="7" key="1">
    <citation type="submission" date="2018-05" db="EMBL/GenBank/DDBJ databases">
        <authorList>
            <person name="Lanie J.A."/>
            <person name="Ng W.-L."/>
            <person name="Kazmierczak K.M."/>
            <person name="Andrzejewski T.M."/>
            <person name="Davidsen T.M."/>
            <person name="Wayne K.J."/>
            <person name="Tettelin H."/>
            <person name="Glass J.I."/>
            <person name="Rusch D."/>
            <person name="Podicherti R."/>
            <person name="Tsui H.-C.T."/>
            <person name="Winkler M.E."/>
        </authorList>
    </citation>
    <scope>NUCLEOTIDE SEQUENCE</scope>
</reference>
<dbReference type="InterPro" id="IPR013325">
    <property type="entry name" value="RNA_pol_sigma_r2"/>
</dbReference>
<dbReference type="InterPro" id="IPR000943">
    <property type="entry name" value="RNA_pol_sigma70"/>
</dbReference>
<dbReference type="InterPro" id="IPR036388">
    <property type="entry name" value="WH-like_DNA-bd_sf"/>
</dbReference>
<dbReference type="CDD" id="cd06171">
    <property type="entry name" value="Sigma70_r4"/>
    <property type="match status" value="1"/>
</dbReference>
<protein>
    <recommendedName>
        <fullName evidence="5 6">RNA polymerase sigma-70 domain-containing protein</fullName>
    </recommendedName>
</protein>
<dbReference type="PROSITE" id="PS00716">
    <property type="entry name" value="SIGMA70_2"/>
    <property type="match status" value="1"/>
</dbReference>
<evidence type="ECO:0000256" key="3">
    <source>
        <dbReference type="ARBA" id="ARBA00023125"/>
    </source>
</evidence>
<dbReference type="Gene3D" id="1.10.601.10">
    <property type="entry name" value="RNA Polymerase Primary Sigma Factor"/>
    <property type="match status" value="2"/>
</dbReference>
<organism evidence="7">
    <name type="scientific">marine metagenome</name>
    <dbReference type="NCBI Taxonomy" id="408172"/>
    <lineage>
        <taxon>unclassified sequences</taxon>
        <taxon>metagenomes</taxon>
        <taxon>ecological metagenomes</taxon>
    </lineage>
</organism>
<keyword evidence="4" id="KW-0804">Transcription</keyword>
<dbReference type="SUPFAM" id="SSF88946">
    <property type="entry name" value="Sigma2 domain of RNA polymerase sigma factors"/>
    <property type="match status" value="1"/>
</dbReference>
<dbReference type="GO" id="GO:0016987">
    <property type="term" value="F:sigma factor activity"/>
    <property type="evidence" value="ECO:0007669"/>
    <property type="project" value="UniProtKB-KW"/>
</dbReference>
<sequence>MSQKGLLDREGEVRLARAIEQGQQGIIKAALTCPLGSEHVLECRDDLKSDELSLDQFTKEPGQKTKTRRKIFSTLRKVDKMRSNLRKVRSKLNRKLRDDTELKVRLELIEIHGTLGEELQGLALTDDLIEEIITRMRRLAGDLARADHAGDDKRLKQLSKNHLVSREELIRYLEAVEESEAKMEWAKSELTERNLRLVISIAKKYTNFGLLFSDLIQEGNIGLMRAVEKFDYTKGFKFSTYATWWIRQAITRGLADKGKLIRVPVHMTETMRKVSQTATELYKELGRKPEPQEIADAMAVPIETVKLALQAGKKTSSLDTPIGDEGDGESTLGHFISDEDAVSPVETLLAKDLSQQTRRVLSTLTPREEKVVRMRFGINEERVYTLEEIGDFFSVTRERIRQIEGKALRKLRHPLRGKSLKELID</sequence>